<organism evidence="23 24">
    <name type="scientific">Laodelphax striatellus</name>
    <name type="common">Small brown planthopper</name>
    <name type="synonym">Delphax striatella</name>
    <dbReference type="NCBI Taxonomy" id="195883"/>
    <lineage>
        <taxon>Eukaryota</taxon>
        <taxon>Metazoa</taxon>
        <taxon>Ecdysozoa</taxon>
        <taxon>Arthropoda</taxon>
        <taxon>Hexapoda</taxon>
        <taxon>Insecta</taxon>
        <taxon>Pterygota</taxon>
        <taxon>Neoptera</taxon>
        <taxon>Paraneoptera</taxon>
        <taxon>Hemiptera</taxon>
        <taxon>Auchenorrhyncha</taxon>
        <taxon>Fulgoroidea</taxon>
        <taxon>Delphacidae</taxon>
        <taxon>Criomorphinae</taxon>
        <taxon>Laodelphax</taxon>
    </lineage>
</organism>
<keyword evidence="12" id="KW-0325">Glycoprotein</keyword>
<dbReference type="Pfam" id="PF03133">
    <property type="entry name" value="TTL"/>
    <property type="match status" value="1"/>
</dbReference>
<evidence type="ECO:0000259" key="22">
    <source>
        <dbReference type="Pfam" id="PF00135"/>
    </source>
</evidence>
<protein>
    <recommendedName>
        <fullName evidence="17">Polyglutamylase complex subunit TTLL1</fullName>
    </recommendedName>
    <alternativeName>
        <fullName evidence="18">Tubulin polyglutamylase TTLL1</fullName>
    </alternativeName>
    <alternativeName>
        <fullName evidence="20">Tubulin polyglutamylase complex subunit 3</fullName>
    </alternativeName>
    <alternativeName>
        <fullName evidence="19">Tubulin--tyrosine ligase-like protein 1</fullName>
    </alternativeName>
</protein>
<dbReference type="GO" id="GO:0000226">
    <property type="term" value="P:microtubule cytoskeleton organization"/>
    <property type="evidence" value="ECO:0007669"/>
    <property type="project" value="TreeGrafter"/>
</dbReference>
<keyword evidence="24" id="KW-1185">Reference proteome</keyword>
<comment type="subunit">
    <text evidence="16">Part of the neuronal tubulin polyglutamylase complex which contains TPGS1, TPGS2, TTLL1, LRRC49 and NICN1. Interacts with PCM1, CSTPP1 and LRRC49.</text>
</comment>
<keyword evidence="8" id="KW-0547">Nucleotide-binding</keyword>
<dbReference type="STRING" id="195883.A0A482WX35"/>
<gene>
    <name evidence="23" type="ORF">LSTR_LSTR006464</name>
</gene>
<sequence>MISSLFCNWKQKTDTEYTEKYEIYGDSTAKQQKKVKRQKVKYCTDVSKSVLNDNFEERKWIRVSSNDEWNFFWATSSSCQKLFSCGSRYRFNDNQIVNHFPNYFELTRKDALSRNMRRYRKAMEKSQLLFGVKLLNGKSVFLDFMPDTFILPADYSLLTEEFKRNPECKWIMKPCGRSSGSGIFLVDKLSQLRTWKKDAEHNISTESYVISKYIENPLLIGGKKFDLRLYVLVTSFSPLKVYLFDHGFCRFCNVKYDTSVQQLDNIFIHLTNVSIQKQGEDYNEHHGGKWSTRNLRLYLESVIGKNSTEYLFDRITWLIVHSLKAVSPVIINDKHCFELYGYDIIIDNKFHPWLIEVNATPSLTSTTTSDRILKKKLIKQVIDLVLPPSGYPDCKWPKLPARSLLTDFQLLLDEEILEMQVSIAHGRRLVTNALAEHRSKMKLLSCHNAALMQLQQERRQLQLRQECTDDVDMQLHNIKMQLHQQRPRFVMHKHRHCNLLRQSFAVKRKNLCRIHHPLRYYQRLSNRHRHADRPSFPIIHPNSEDEPPKVVHSNTSKTGSKPKKYLHYSFSNSSKSKFKTPIVTTCSGDVRGIWMKTEDNRIIEAYLGIPYAKAPIDSLRFEDPEPFGKWEGVFDGSKEPTRCLQMSIFAPGTVDGSEDCLQMNIYTPSSAEKRKYPVIFYIYGGSFMNGYASTDTYGPDKMLSRDVILIIMNYRMGFFGFASYNDRSFAGNYGLKDQSLALKWVKQNIANFGGDECRITVVGQSSGAASAHYQVLSPQNHGIINGAILMSGSADCPWAFCTRFQSANLTAKMAKLVNCPQTSAIELKKCLSSVNASEFVMNYDKFQEVWPHITLWIFPPCLESSDNEKAFITEESYKKRNACTPMMIGATSSGGTFNIATLKQTTGDHSDEKLSEFDRKFTEIIPVDLVFQDTVPNPEKKAAQLKQIYFGDERISNKTLRQLADLYSDMVYLFGIKCTIEKHSGKQYIYRFGYESFSVSQVLSGDPNFKMGVSHGDDLLYLFPLALFTSIRGTESVKDREMSRKMVDLVANFVTYGDPNPVTKTTRWCPNSGHYDYLSINPDGNLEMKTNFPTNRATSVVHCC</sequence>
<dbReference type="GO" id="GO:0005524">
    <property type="term" value="F:ATP binding"/>
    <property type="evidence" value="ECO:0007669"/>
    <property type="project" value="UniProtKB-KW"/>
</dbReference>
<dbReference type="PROSITE" id="PS51221">
    <property type="entry name" value="TTL"/>
    <property type="match status" value="1"/>
</dbReference>
<dbReference type="PANTHER" id="PTHR12241:SF31">
    <property type="entry name" value="POLYGLUTAMYLASE COMPLEX SUBUNIT TTLL1"/>
    <property type="match status" value="1"/>
</dbReference>
<evidence type="ECO:0000256" key="12">
    <source>
        <dbReference type="ARBA" id="ARBA00023180"/>
    </source>
</evidence>
<accession>A0A482WX35</accession>
<keyword evidence="6" id="KW-0436">Ligase</keyword>
<comment type="subcellular location">
    <subcellularLocation>
        <location evidence="1">Cytoplasm</location>
        <location evidence="1">Cytoskeleton</location>
        <location evidence="1">Cilium basal body</location>
    </subcellularLocation>
</comment>
<evidence type="ECO:0000256" key="8">
    <source>
        <dbReference type="ARBA" id="ARBA00022741"/>
    </source>
</evidence>
<evidence type="ECO:0000256" key="15">
    <source>
        <dbReference type="ARBA" id="ARBA00052959"/>
    </source>
</evidence>
<keyword evidence="13" id="KW-0206">Cytoskeleton</keyword>
<dbReference type="Gene3D" id="3.40.50.1820">
    <property type="entry name" value="alpha/beta hydrolase"/>
    <property type="match status" value="1"/>
</dbReference>
<dbReference type="SUPFAM" id="SSF56059">
    <property type="entry name" value="Glutathione synthetase ATP-binding domain-like"/>
    <property type="match status" value="1"/>
</dbReference>
<keyword evidence="5" id="KW-0963">Cytoplasm</keyword>
<dbReference type="FunFam" id="3.30.470.20:FF:000033">
    <property type="entry name" value="Probable tubulin polyglutamylase TTLL1"/>
    <property type="match status" value="1"/>
</dbReference>
<dbReference type="PANTHER" id="PTHR12241">
    <property type="entry name" value="TUBULIN POLYGLUTAMYLASE"/>
    <property type="match status" value="1"/>
</dbReference>
<dbReference type="InterPro" id="IPR004344">
    <property type="entry name" value="TTL/TTLL_fam"/>
</dbReference>
<evidence type="ECO:0000256" key="1">
    <source>
        <dbReference type="ARBA" id="ARBA00004120"/>
    </source>
</evidence>
<keyword evidence="9" id="KW-0378">Hydrolase</keyword>
<reference evidence="23 24" key="1">
    <citation type="journal article" date="2017" name="Gigascience">
        <title>Genome sequence of the small brown planthopper, Laodelphax striatellus.</title>
        <authorList>
            <person name="Zhu J."/>
            <person name="Jiang F."/>
            <person name="Wang X."/>
            <person name="Yang P."/>
            <person name="Bao Y."/>
            <person name="Zhao W."/>
            <person name="Wang W."/>
            <person name="Lu H."/>
            <person name="Wang Q."/>
            <person name="Cui N."/>
            <person name="Li J."/>
            <person name="Chen X."/>
            <person name="Luo L."/>
            <person name="Yu J."/>
            <person name="Kang L."/>
            <person name="Cui F."/>
        </authorList>
    </citation>
    <scope>NUCLEOTIDE SEQUENCE [LARGE SCALE GENOMIC DNA]</scope>
    <source>
        <strain evidence="23">Lst14</strain>
    </source>
</reference>
<evidence type="ECO:0000256" key="3">
    <source>
        <dbReference type="ARBA" id="ARBA00006118"/>
    </source>
</evidence>
<keyword evidence="4" id="KW-0719">Serine esterase</keyword>
<evidence type="ECO:0000256" key="2">
    <source>
        <dbReference type="ARBA" id="ARBA00005964"/>
    </source>
</evidence>
<evidence type="ECO:0000256" key="7">
    <source>
        <dbReference type="ARBA" id="ARBA00022701"/>
    </source>
</evidence>
<dbReference type="Proteomes" id="UP000291343">
    <property type="component" value="Unassembled WGS sequence"/>
</dbReference>
<dbReference type="GO" id="GO:0070740">
    <property type="term" value="F:tubulin-glutamic acid ligase activity"/>
    <property type="evidence" value="ECO:0007669"/>
    <property type="project" value="TreeGrafter"/>
</dbReference>
<evidence type="ECO:0000256" key="21">
    <source>
        <dbReference type="SAM" id="MobiDB-lite"/>
    </source>
</evidence>
<dbReference type="GO" id="GO:0015631">
    <property type="term" value="F:tubulin binding"/>
    <property type="evidence" value="ECO:0007669"/>
    <property type="project" value="TreeGrafter"/>
</dbReference>
<dbReference type="InParanoid" id="A0A482WX35"/>
<name>A0A482WX35_LAOST</name>
<evidence type="ECO:0000256" key="9">
    <source>
        <dbReference type="ARBA" id="ARBA00022801"/>
    </source>
</evidence>
<comment type="similarity">
    <text evidence="3">Belongs to the tubulin polyglutamylase family.</text>
</comment>
<dbReference type="InterPro" id="IPR029058">
    <property type="entry name" value="AB_hydrolase_fold"/>
</dbReference>
<dbReference type="OrthoDB" id="202825at2759"/>
<evidence type="ECO:0000313" key="23">
    <source>
        <dbReference type="EMBL" id="RZF38065.1"/>
    </source>
</evidence>
<dbReference type="GO" id="GO:0005874">
    <property type="term" value="C:microtubule"/>
    <property type="evidence" value="ECO:0007669"/>
    <property type="project" value="UniProtKB-KW"/>
</dbReference>
<evidence type="ECO:0000256" key="11">
    <source>
        <dbReference type="ARBA" id="ARBA00023069"/>
    </source>
</evidence>
<evidence type="ECO:0000256" key="19">
    <source>
        <dbReference type="ARBA" id="ARBA00080021"/>
    </source>
</evidence>
<evidence type="ECO:0000256" key="18">
    <source>
        <dbReference type="ARBA" id="ARBA00075351"/>
    </source>
</evidence>
<dbReference type="GO" id="GO:0052689">
    <property type="term" value="F:carboxylic ester hydrolase activity"/>
    <property type="evidence" value="ECO:0007669"/>
    <property type="project" value="UniProtKB-KW"/>
</dbReference>
<comment type="similarity">
    <text evidence="2">Belongs to the type-B carboxylesterase/lipase family.</text>
</comment>
<feature type="domain" description="Carboxylesterase type B" evidence="22">
    <location>
        <begin position="580"/>
        <end position="1091"/>
    </location>
</feature>
<dbReference type="SMR" id="A0A482WX35"/>
<keyword evidence="7" id="KW-0493">Microtubule</keyword>
<dbReference type="InterPro" id="IPR019826">
    <property type="entry name" value="Carboxylesterase_B_AS"/>
</dbReference>
<evidence type="ECO:0000256" key="5">
    <source>
        <dbReference type="ARBA" id="ARBA00022490"/>
    </source>
</evidence>
<dbReference type="AlphaFoldDB" id="A0A482WX35"/>
<dbReference type="Gene3D" id="3.30.470.20">
    <property type="entry name" value="ATP-grasp fold, B domain"/>
    <property type="match status" value="1"/>
</dbReference>
<evidence type="ECO:0000256" key="14">
    <source>
        <dbReference type="ARBA" id="ARBA00023273"/>
    </source>
</evidence>
<evidence type="ECO:0000256" key="16">
    <source>
        <dbReference type="ARBA" id="ARBA00062645"/>
    </source>
</evidence>
<keyword evidence="10" id="KW-0067">ATP-binding</keyword>
<feature type="region of interest" description="Disordered" evidence="21">
    <location>
        <begin position="532"/>
        <end position="563"/>
    </location>
</feature>
<evidence type="ECO:0000256" key="20">
    <source>
        <dbReference type="ARBA" id="ARBA00083073"/>
    </source>
</evidence>
<comment type="caution">
    <text evidence="23">The sequence shown here is derived from an EMBL/GenBank/DDBJ whole genome shotgun (WGS) entry which is preliminary data.</text>
</comment>
<keyword evidence="14" id="KW-0966">Cell projection</keyword>
<dbReference type="EMBL" id="QKKF02022824">
    <property type="protein sequence ID" value="RZF38065.1"/>
    <property type="molecule type" value="Genomic_DNA"/>
</dbReference>
<evidence type="ECO:0000256" key="13">
    <source>
        <dbReference type="ARBA" id="ARBA00023212"/>
    </source>
</evidence>
<comment type="catalytic activity">
    <reaction evidence="15">
        <text>(L-glutamyl)(n)-gamma-L-glutamyl-L-glutamyl-[protein] + L-glutamate + ATP = (L-glutamyl)(n+1)-gamma-L-glutamyl-L-glutamyl-[protein] + ADP + phosphate + H(+)</text>
        <dbReference type="Rhea" id="RHEA:60148"/>
        <dbReference type="Rhea" id="RHEA-COMP:15519"/>
        <dbReference type="Rhea" id="RHEA-COMP:15675"/>
        <dbReference type="ChEBI" id="CHEBI:15378"/>
        <dbReference type="ChEBI" id="CHEBI:29985"/>
        <dbReference type="ChEBI" id="CHEBI:30616"/>
        <dbReference type="ChEBI" id="CHEBI:43474"/>
        <dbReference type="ChEBI" id="CHEBI:143623"/>
        <dbReference type="ChEBI" id="CHEBI:456216"/>
    </reaction>
    <physiologicalReaction direction="left-to-right" evidence="15">
        <dbReference type="Rhea" id="RHEA:60149"/>
    </physiologicalReaction>
</comment>
<evidence type="ECO:0000256" key="10">
    <source>
        <dbReference type="ARBA" id="ARBA00022840"/>
    </source>
</evidence>
<evidence type="ECO:0000313" key="24">
    <source>
        <dbReference type="Proteomes" id="UP000291343"/>
    </source>
</evidence>
<dbReference type="GO" id="GO:0036064">
    <property type="term" value="C:ciliary basal body"/>
    <property type="evidence" value="ECO:0007669"/>
    <property type="project" value="TreeGrafter"/>
</dbReference>
<dbReference type="PROSITE" id="PS00122">
    <property type="entry name" value="CARBOXYLESTERASE_B_1"/>
    <property type="match status" value="1"/>
</dbReference>
<evidence type="ECO:0000256" key="4">
    <source>
        <dbReference type="ARBA" id="ARBA00022487"/>
    </source>
</evidence>
<dbReference type="InterPro" id="IPR002018">
    <property type="entry name" value="CarbesteraseB"/>
</dbReference>
<proteinExistence type="inferred from homology"/>
<keyword evidence="11" id="KW-0969">Cilium</keyword>
<dbReference type="Pfam" id="PF00135">
    <property type="entry name" value="COesterase"/>
    <property type="match status" value="1"/>
</dbReference>
<dbReference type="SUPFAM" id="SSF53474">
    <property type="entry name" value="alpha/beta-Hydrolases"/>
    <property type="match status" value="1"/>
</dbReference>
<evidence type="ECO:0000256" key="17">
    <source>
        <dbReference type="ARBA" id="ARBA00074800"/>
    </source>
</evidence>
<evidence type="ECO:0000256" key="6">
    <source>
        <dbReference type="ARBA" id="ARBA00022598"/>
    </source>
</evidence>